<evidence type="ECO:0000256" key="15">
    <source>
        <dbReference type="ARBA" id="ARBA00022801"/>
    </source>
</evidence>
<sequence length="1366" mass="155338">MSTCCWCTPGGISTVDFLKLYASGTLSSEFQTADEDLCYCLECVAEYHKARDELPFLHEVLWELETRRLIIHFEKSMRAEIEDDDELYIVDNNGEAQLFDFTGQDFENKLRVPLLEILKYPYLLLHARVNELCVEALCRMEQANCSFQVFEKHPGVYLFLVHPNEMVRRWAILTAKGLGKVDRDDYYDLQEVLTCLFKVIELGLLESPDIYTSSVLEKGKLVLLPSHMYDTTNYKNYWLGICMLLTILEEQAMDSLLLGSDKENDFMQLILHTMERQSDDDSGDPFWPALHCFMVILDRLGSKVWGQLIDPIQAFQTIINNESYNREIQSIRNSSVRTKLEPESCMDDMVTCSQIVYNYNPEKTKKDSGWRSAICPDYCPNMYEEMETLASVLQSDIGQDMRVHNSTFLWFIPFVQSLMDLKDLGVAYIVEVIHHLHSEVKDVLNQTVAVAQEWISSPNKEKFYQLHLRKFPADYKKYWELAVYLDEGELAKQLHPKENDLVFLLPGKLNGEEHGLEHGLLQEPLEPYCGYVHKFRRTSVMRNGKAECCLSIQTQDNVAVNLSEFVKCTVISSLVTTQRKLKAMSLLSGRNQLARAILNPNPMDFCTKDLLTTTSERITLYLKDFNEDQKKAIETAYAMVKHSPSVAKICLIHGPPGTGKSKTIVGLLYRLLTENQRRGHPDENSNAKIKQNRVLVCAPSNAAVDELMKKIILEFKEKCKDKKNPLGNCGDINLVRLGPEKSINNEVLKFSLDSQVNHRMKKDLPSYVQEMHRRKEYLDYQLDDLSRQRALCRGGREIQKQELDEKIARVSKERQELASKIKEVQGRPQKTQSNVILESHIICCTLSTSGGLLLESAFRGQGGVPFSCVIVDEAGQSCEVETLTPLIHRCNKLILVGDPKQLPPTVISMKAQEYGYEQSMMARFYKLLEENVEHNMVGRLPVLQLTIQYRMHPDICLFPSNYIYNRSLKTNRQTEAIRCSSDWPFQPYLVFDVGDGAERRDNDSYVNVQEIKLVMEIIKLIKDKKRDVSFRNIGIITHYKAQKMMIQKELDKEFEGKGPAEVDTVDAFQGRQKDCVIVTCVRANATQGSIGFLASLQRLNVTITRAKYSLFILGHLRTLMENQHWNHLIQDAQKRGAIIKTCDKNYKHDAMKILKLKPVLQRSLTHPLTVTPEVSRPQGGDLPGTKLDSSFAKVAFALSLYHLASDSKEALATVAAKDSERPPAKDQPRDPRLFRRMGVSPETKGRCLQDPQPLSPQYPGATPPLGEPGCVSPQAVGSLAEQPSAAGSGHRPRVPSEPPAAGTDAASDQRKCDQEGEHSHRRETRASSEGDQERRGSAGRHTKRNSSWDSRTPEREDCSSKKRKLP</sequence>
<evidence type="ECO:0000256" key="21">
    <source>
        <dbReference type="ARBA" id="ARBA00022902"/>
    </source>
</evidence>
<dbReference type="GO" id="GO:0016604">
    <property type="term" value="C:nuclear body"/>
    <property type="evidence" value="ECO:0007669"/>
    <property type="project" value="TreeGrafter"/>
</dbReference>
<evidence type="ECO:0000256" key="8">
    <source>
        <dbReference type="ARBA" id="ARBA00022454"/>
    </source>
</evidence>
<dbReference type="GO" id="GO:0000781">
    <property type="term" value="C:chromosome, telomeric region"/>
    <property type="evidence" value="ECO:0007669"/>
    <property type="project" value="UniProtKB-SubCell"/>
</dbReference>
<evidence type="ECO:0000256" key="18">
    <source>
        <dbReference type="ARBA" id="ARBA00022843"/>
    </source>
</evidence>
<evidence type="ECO:0000256" key="5">
    <source>
        <dbReference type="ARBA" id="ARBA00004624"/>
    </source>
</evidence>
<keyword evidence="26" id="KW-0539">Nucleus</keyword>
<dbReference type="Pfam" id="PF13087">
    <property type="entry name" value="AAA_12"/>
    <property type="match status" value="1"/>
</dbReference>
<dbReference type="SUPFAM" id="SSF52540">
    <property type="entry name" value="P-loop containing nucleoside triphosphate hydrolases"/>
    <property type="match status" value="1"/>
</dbReference>
<dbReference type="GO" id="GO:0016787">
    <property type="term" value="F:hydrolase activity"/>
    <property type="evidence" value="ECO:0007669"/>
    <property type="project" value="UniProtKB-KW"/>
</dbReference>
<evidence type="ECO:0000256" key="24">
    <source>
        <dbReference type="ARBA" id="ARBA00023172"/>
    </source>
</evidence>
<dbReference type="GO" id="GO:0005524">
    <property type="term" value="F:ATP binding"/>
    <property type="evidence" value="ECO:0007669"/>
    <property type="project" value="UniProtKB-KW"/>
</dbReference>
<keyword evidence="18" id="KW-0832">Ubl conjugation</keyword>
<evidence type="ECO:0000256" key="23">
    <source>
        <dbReference type="ARBA" id="ARBA00023108"/>
    </source>
</evidence>
<keyword evidence="11" id="KW-0597">Phosphoprotein</keyword>
<keyword evidence="23" id="KW-0090">Biological rhythms</keyword>
<dbReference type="EMBL" id="JACASE010000003">
    <property type="protein sequence ID" value="KAF6487290.1"/>
    <property type="molecule type" value="Genomic_DNA"/>
</dbReference>
<evidence type="ECO:0000256" key="29">
    <source>
        <dbReference type="ARBA" id="ARBA00073642"/>
    </source>
</evidence>
<keyword evidence="37" id="KW-1185">Reference proteome</keyword>
<evidence type="ECO:0000259" key="33">
    <source>
        <dbReference type="Pfam" id="PF12726"/>
    </source>
</evidence>
<dbReference type="GO" id="GO:0004386">
    <property type="term" value="F:helicase activity"/>
    <property type="evidence" value="ECO:0007669"/>
    <property type="project" value="UniProtKB-KW"/>
</dbReference>
<keyword evidence="19" id="KW-0744">Spermatogenesis</keyword>
<dbReference type="GO" id="GO:0001147">
    <property type="term" value="F:transcription termination site sequence-specific DNA binding"/>
    <property type="evidence" value="ECO:0007669"/>
    <property type="project" value="TreeGrafter"/>
</dbReference>
<dbReference type="InterPro" id="IPR027417">
    <property type="entry name" value="P-loop_NTPase"/>
</dbReference>
<evidence type="ECO:0000256" key="22">
    <source>
        <dbReference type="ARBA" id="ARBA00023054"/>
    </source>
</evidence>
<keyword evidence="9" id="KW-0963">Cytoplasm</keyword>
<keyword evidence="8" id="KW-0158">Chromosome</keyword>
<keyword evidence="10" id="KW-1017">Isopeptide bond</keyword>
<keyword evidence="20" id="KW-0779">Telomere</keyword>
<dbReference type="Proteomes" id="UP000593571">
    <property type="component" value="Unassembled WGS sequence"/>
</dbReference>
<evidence type="ECO:0000256" key="28">
    <source>
        <dbReference type="ARBA" id="ARBA00064954"/>
    </source>
</evidence>
<dbReference type="GO" id="GO:0005737">
    <property type="term" value="C:cytoplasm"/>
    <property type="evidence" value="ECO:0007669"/>
    <property type="project" value="UniProtKB-SubCell"/>
</dbReference>
<evidence type="ECO:0000256" key="10">
    <source>
        <dbReference type="ARBA" id="ARBA00022499"/>
    </source>
</evidence>
<dbReference type="Pfam" id="PF12726">
    <property type="entry name" value="SEN1_N"/>
    <property type="match status" value="1"/>
</dbReference>
<comment type="caution">
    <text evidence="36">The sequence shown here is derived from an EMBL/GenBank/DDBJ whole genome shotgun (WGS) entry which is preliminary data.</text>
</comment>
<feature type="domain" description="DNA2/NAM7 helicase helicase" evidence="34">
    <location>
        <begin position="625"/>
        <end position="908"/>
    </location>
</feature>
<protein>
    <recommendedName>
        <fullName evidence="29">Probable helicase senataxin</fullName>
    </recommendedName>
    <alternativeName>
        <fullName evidence="30">SEN1 homolog</fullName>
    </alternativeName>
</protein>
<keyword evidence="13" id="KW-0227">DNA damage</keyword>
<evidence type="ECO:0000256" key="2">
    <source>
        <dbReference type="ARBA" id="ARBA00004496"/>
    </source>
</evidence>
<evidence type="ECO:0000256" key="14">
    <source>
        <dbReference type="ARBA" id="ARBA00022782"/>
    </source>
</evidence>
<dbReference type="GO" id="GO:0005730">
    <property type="term" value="C:nucleolus"/>
    <property type="evidence" value="ECO:0007669"/>
    <property type="project" value="UniProtKB-SubCell"/>
</dbReference>
<dbReference type="GO" id="GO:0007399">
    <property type="term" value="P:nervous system development"/>
    <property type="evidence" value="ECO:0007669"/>
    <property type="project" value="UniProtKB-KW"/>
</dbReference>
<evidence type="ECO:0000259" key="34">
    <source>
        <dbReference type="Pfam" id="PF13086"/>
    </source>
</evidence>
<feature type="region of interest" description="Disordered" evidence="32">
    <location>
        <begin position="1214"/>
        <end position="1366"/>
    </location>
</feature>
<keyword evidence="21" id="KW-0524">Neurogenesis</keyword>
<evidence type="ECO:0000256" key="1">
    <source>
        <dbReference type="ARBA" id="ARBA00004489"/>
    </source>
</evidence>
<keyword evidence="16" id="KW-0347">Helicase</keyword>
<evidence type="ECO:0000256" key="4">
    <source>
        <dbReference type="ARBA" id="ARBA00004604"/>
    </source>
</evidence>
<evidence type="ECO:0000313" key="36">
    <source>
        <dbReference type="EMBL" id="KAF6487290.1"/>
    </source>
</evidence>
<evidence type="ECO:0000256" key="25">
    <source>
        <dbReference type="ARBA" id="ARBA00023204"/>
    </source>
</evidence>
<reference evidence="36 37" key="1">
    <citation type="journal article" date="2020" name="Nature">
        <title>Six reference-quality genomes reveal evolution of bat adaptations.</title>
        <authorList>
            <person name="Jebb D."/>
            <person name="Huang Z."/>
            <person name="Pippel M."/>
            <person name="Hughes G.M."/>
            <person name="Lavrichenko K."/>
            <person name="Devanna P."/>
            <person name="Winkler S."/>
            <person name="Jermiin L.S."/>
            <person name="Skirmuntt E.C."/>
            <person name="Katzourakis A."/>
            <person name="Burkitt-Gray L."/>
            <person name="Ray D.A."/>
            <person name="Sullivan K.A.M."/>
            <person name="Roscito J.G."/>
            <person name="Kirilenko B.M."/>
            <person name="Davalos L.M."/>
            <person name="Corthals A.P."/>
            <person name="Power M.L."/>
            <person name="Jones G."/>
            <person name="Ransome R.D."/>
            <person name="Dechmann D.K.N."/>
            <person name="Locatelli A.G."/>
            <person name="Puechmaille S.J."/>
            <person name="Fedrigo O."/>
            <person name="Jarvis E.D."/>
            <person name="Hiller M."/>
            <person name="Vernes S.C."/>
            <person name="Myers E.W."/>
            <person name="Teeling E.C."/>
        </authorList>
    </citation>
    <scope>NUCLEOTIDE SEQUENCE [LARGE SCALE GENOMIC DNA]</scope>
    <source>
        <strain evidence="36">MRouAeg1</strain>
        <tissue evidence="36">Muscle</tissue>
    </source>
</reference>
<keyword evidence="15" id="KW-0378">Hydrolase</keyword>
<name>A0A7J8ISU2_ROUAE</name>
<keyword evidence="27" id="KW-0966">Cell projection</keyword>
<evidence type="ECO:0000259" key="35">
    <source>
        <dbReference type="Pfam" id="PF13087"/>
    </source>
</evidence>
<dbReference type="FunFam" id="3.40.50.300:FF:000810">
    <property type="entry name" value="probable helicase senataxin"/>
    <property type="match status" value="1"/>
</dbReference>
<dbReference type="InterPro" id="IPR047187">
    <property type="entry name" value="SF1_C_Upf1"/>
</dbReference>
<dbReference type="InterPro" id="IPR024481">
    <property type="entry name" value="Helicase_Sen1_N"/>
</dbReference>
<dbReference type="InterPro" id="IPR045055">
    <property type="entry name" value="DNA2/NAM7-like"/>
</dbReference>
<evidence type="ECO:0000256" key="9">
    <source>
        <dbReference type="ARBA" id="ARBA00022490"/>
    </source>
</evidence>
<dbReference type="GO" id="GO:0007283">
    <property type="term" value="P:spermatogenesis"/>
    <property type="evidence" value="ECO:0007669"/>
    <property type="project" value="UniProtKB-KW"/>
</dbReference>
<keyword evidence="12" id="KW-0547">Nucleotide-binding</keyword>
<feature type="compositionally biased region" description="Basic and acidic residues" evidence="32">
    <location>
        <begin position="1217"/>
        <end position="1233"/>
    </location>
</feature>
<evidence type="ECO:0000313" key="37">
    <source>
        <dbReference type="Proteomes" id="UP000593571"/>
    </source>
</evidence>
<dbReference type="PANTHER" id="PTHR10887">
    <property type="entry name" value="DNA2/NAM7 HELICASE FAMILY"/>
    <property type="match status" value="1"/>
</dbReference>
<evidence type="ECO:0000256" key="12">
    <source>
        <dbReference type="ARBA" id="ARBA00022741"/>
    </source>
</evidence>
<feature type="compositionally biased region" description="Pro residues" evidence="32">
    <location>
        <begin position="1253"/>
        <end position="1266"/>
    </location>
</feature>
<dbReference type="GO" id="GO:0048511">
    <property type="term" value="P:rhythmic process"/>
    <property type="evidence" value="ECO:0007669"/>
    <property type="project" value="UniProtKB-KW"/>
</dbReference>
<dbReference type="FunFam" id="3.40.50.300:FF:000798">
    <property type="entry name" value="Probable helicase senataxin"/>
    <property type="match status" value="1"/>
</dbReference>
<evidence type="ECO:0000256" key="13">
    <source>
        <dbReference type="ARBA" id="ARBA00022763"/>
    </source>
</evidence>
<feature type="compositionally biased region" description="Basic and acidic residues" evidence="32">
    <location>
        <begin position="1351"/>
        <end position="1360"/>
    </location>
</feature>
<dbReference type="InterPro" id="IPR041677">
    <property type="entry name" value="DNA2/NAM7_AAA_11"/>
</dbReference>
<comment type="similarity">
    <text evidence="7">Belongs to the DNA2/NAM7 helicase family.</text>
</comment>
<evidence type="ECO:0000256" key="30">
    <source>
        <dbReference type="ARBA" id="ARBA00082841"/>
    </source>
</evidence>
<dbReference type="CDD" id="cd18808">
    <property type="entry name" value="SF1_C_Upf1"/>
    <property type="match status" value="1"/>
</dbReference>
<evidence type="ECO:0000256" key="19">
    <source>
        <dbReference type="ARBA" id="ARBA00022871"/>
    </source>
</evidence>
<dbReference type="GO" id="GO:0006281">
    <property type="term" value="P:DNA repair"/>
    <property type="evidence" value="ECO:0007669"/>
    <property type="project" value="UniProtKB-KW"/>
</dbReference>
<evidence type="ECO:0000256" key="20">
    <source>
        <dbReference type="ARBA" id="ARBA00022895"/>
    </source>
</evidence>
<proteinExistence type="inferred from homology"/>
<evidence type="ECO:0000256" key="7">
    <source>
        <dbReference type="ARBA" id="ARBA00007913"/>
    </source>
</evidence>
<feature type="coiled-coil region" evidence="31">
    <location>
        <begin position="796"/>
        <end position="827"/>
    </location>
</feature>
<evidence type="ECO:0000256" key="11">
    <source>
        <dbReference type="ARBA" id="ARBA00022553"/>
    </source>
</evidence>
<evidence type="ECO:0000256" key="31">
    <source>
        <dbReference type="SAM" id="Coils"/>
    </source>
</evidence>
<evidence type="ECO:0000256" key="6">
    <source>
        <dbReference type="ARBA" id="ARBA00004642"/>
    </source>
</evidence>
<evidence type="ECO:0000256" key="26">
    <source>
        <dbReference type="ARBA" id="ARBA00023242"/>
    </source>
</evidence>
<dbReference type="GO" id="GO:0030426">
    <property type="term" value="C:growth cone"/>
    <property type="evidence" value="ECO:0007669"/>
    <property type="project" value="UniProtKB-SubCell"/>
</dbReference>
<evidence type="ECO:0000256" key="17">
    <source>
        <dbReference type="ARBA" id="ARBA00022840"/>
    </source>
</evidence>
<keyword evidence="25" id="KW-0234">DNA repair</keyword>
<dbReference type="PANTHER" id="PTHR10887:SF537">
    <property type="entry name" value="HELICASE SENATAXIN-RELATED"/>
    <property type="match status" value="1"/>
</dbReference>
<organism evidence="36 37">
    <name type="scientific">Rousettus aegyptiacus</name>
    <name type="common">Egyptian fruit bat</name>
    <name type="synonym">Pteropus aegyptiacus</name>
    <dbReference type="NCBI Taxonomy" id="9407"/>
    <lineage>
        <taxon>Eukaryota</taxon>
        <taxon>Metazoa</taxon>
        <taxon>Chordata</taxon>
        <taxon>Craniata</taxon>
        <taxon>Vertebrata</taxon>
        <taxon>Euteleostomi</taxon>
        <taxon>Mammalia</taxon>
        <taxon>Eutheria</taxon>
        <taxon>Laurasiatheria</taxon>
        <taxon>Chiroptera</taxon>
        <taxon>Yinpterochiroptera</taxon>
        <taxon>Pteropodoidea</taxon>
        <taxon>Pteropodidae</taxon>
        <taxon>Rousettinae</taxon>
        <taxon>Rousettus</taxon>
    </lineage>
</organism>
<dbReference type="Gene3D" id="3.40.50.300">
    <property type="entry name" value="P-loop containing nucleotide triphosphate hydrolases"/>
    <property type="match status" value="2"/>
</dbReference>
<keyword evidence="24" id="KW-0233">DNA recombination</keyword>
<feature type="domain" description="Helicase Sen1 N-terminal" evidence="33">
    <location>
        <begin position="35"/>
        <end position="335"/>
    </location>
</feature>
<evidence type="ECO:0000256" key="16">
    <source>
        <dbReference type="ARBA" id="ARBA00022806"/>
    </source>
</evidence>
<gene>
    <name evidence="36" type="ORF">HJG63_017445</name>
</gene>
<keyword evidence="14" id="KW-0221">Differentiation</keyword>
<dbReference type="CDD" id="cd18042">
    <property type="entry name" value="DEXXQc_SETX"/>
    <property type="match status" value="1"/>
</dbReference>
<dbReference type="GO" id="GO:0030154">
    <property type="term" value="P:cell differentiation"/>
    <property type="evidence" value="ECO:0007669"/>
    <property type="project" value="UniProtKB-KW"/>
</dbReference>
<dbReference type="GO" id="GO:0006310">
    <property type="term" value="P:DNA recombination"/>
    <property type="evidence" value="ECO:0007669"/>
    <property type="project" value="UniProtKB-KW"/>
</dbReference>
<dbReference type="GO" id="GO:0006369">
    <property type="term" value="P:termination of RNA polymerase II transcription"/>
    <property type="evidence" value="ECO:0007669"/>
    <property type="project" value="TreeGrafter"/>
</dbReference>
<comment type="subcellular location">
    <subcellularLocation>
        <location evidence="1">Cell projection</location>
        <location evidence="1">Axon</location>
    </subcellularLocation>
    <subcellularLocation>
        <location evidence="5">Cell projection</location>
        <location evidence="5">Growth cone</location>
    </subcellularLocation>
    <subcellularLocation>
        <location evidence="3">Chromosome</location>
        <location evidence="3">Telomere</location>
    </subcellularLocation>
    <subcellularLocation>
        <location evidence="2">Cytoplasm</location>
    </subcellularLocation>
    <subcellularLocation>
        <location evidence="4">Nucleus</location>
        <location evidence="4">Nucleolus</location>
    </subcellularLocation>
    <subcellularLocation>
        <location evidence="6">Nucleus</location>
        <location evidence="6">Nucleoplasm</location>
    </subcellularLocation>
</comment>
<feature type="domain" description="DNA2/NAM7 helicase-like C-terminal" evidence="35">
    <location>
        <begin position="917"/>
        <end position="1115"/>
    </location>
</feature>
<feature type="compositionally biased region" description="Basic and acidic residues" evidence="32">
    <location>
        <begin position="1307"/>
        <end position="1336"/>
    </location>
</feature>
<evidence type="ECO:0000256" key="3">
    <source>
        <dbReference type="ARBA" id="ARBA00004574"/>
    </source>
</evidence>
<accession>A0A7J8ISU2</accession>
<evidence type="ECO:0000256" key="32">
    <source>
        <dbReference type="SAM" id="MobiDB-lite"/>
    </source>
</evidence>
<dbReference type="InterPro" id="IPR041679">
    <property type="entry name" value="DNA2/NAM7-like_C"/>
</dbReference>
<dbReference type="Pfam" id="PF13086">
    <property type="entry name" value="AAA_11"/>
    <property type="match status" value="1"/>
</dbReference>
<evidence type="ECO:0000256" key="27">
    <source>
        <dbReference type="ARBA" id="ARBA00023273"/>
    </source>
</evidence>
<keyword evidence="17" id="KW-0067">ATP-binding</keyword>
<keyword evidence="22 31" id="KW-0175">Coiled coil</keyword>
<comment type="subunit">
    <text evidence="28">Homodimer. Interacts with PER2; the interaction inhibits termination of circadian target genes. Interacts with CHD4, POLR2A, PRKDC and TRIM28. Interacts with UBE2I. Interacts (via N-terminus domain) with EXOSC9 (via C-terminus region); the interaction enhances SETX sumoylation. Interacts with NCL (via N-terminus domain). Interacts with PABPN1, PABPC1 and SF3B1. Interacts with SMN1/SMN2 and POLR2A; SMN1/SMN2 recruits SETX to POLR2A.</text>
</comment>